<evidence type="ECO:0000313" key="17">
    <source>
        <dbReference type="Proteomes" id="UP000037778"/>
    </source>
</evidence>
<keyword evidence="9" id="KW-0915">Sodium</keyword>
<proteinExistence type="inferred from homology"/>
<dbReference type="FunFam" id="3.30.360.10:FF:000005">
    <property type="entry name" value="Homoserine dehydrogenase"/>
    <property type="match status" value="1"/>
</dbReference>
<dbReference type="InterPro" id="IPR001342">
    <property type="entry name" value="HDH_cat"/>
</dbReference>
<evidence type="ECO:0000256" key="1">
    <source>
        <dbReference type="ARBA" id="ARBA00005056"/>
    </source>
</evidence>
<evidence type="ECO:0000256" key="13">
    <source>
        <dbReference type="RuleBase" id="RU004171"/>
    </source>
</evidence>
<dbReference type="AlphaFoldDB" id="A0A0M9DB81"/>
<dbReference type="GO" id="GO:0009088">
    <property type="term" value="P:threonine biosynthetic process"/>
    <property type="evidence" value="ECO:0007669"/>
    <property type="project" value="UniProtKB-UniPathway"/>
</dbReference>
<feature type="domain" description="Aspartate/homoserine dehydrogenase NAD-binding" evidence="15">
    <location>
        <begin position="10"/>
        <end position="119"/>
    </location>
</feature>
<evidence type="ECO:0000256" key="6">
    <source>
        <dbReference type="ARBA" id="ARBA00022605"/>
    </source>
</evidence>
<dbReference type="PATRIC" id="fig|148814.8.peg.1279"/>
<dbReference type="UniPathway" id="UPA00051">
    <property type="reaction ID" value="UER00465"/>
</dbReference>
<dbReference type="GO" id="GO:0050661">
    <property type="term" value="F:NADP binding"/>
    <property type="evidence" value="ECO:0007669"/>
    <property type="project" value="InterPro"/>
</dbReference>
<evidence type="ECO:0000256" key="5">
    <source>
        <dbReference type="ARBA" id="ARBA00013376"/>
    </source>
</evidence>
<evidence type="ECO:0000256" key="12">
    <source>
        <dbReference type="RuleBase" id="RU000579"/>
    </source>
</evidence>
<gene>
    <name evidence="16" type="primary">hom</name>
    <name evidence="16" type="ORF">RZ71_03540</name>
</gene>
<dbReference type="InterPro" id="IPR019811">
    <property type="entry name" value="HDH_CS"/>
</dbReference>
<keyword evidence="12" id="KW-0521">NADP</keyword>
<protein>
    <recommendedName>
        <fullName evidence="5 12">Homoserine dehydrogenase</fullName>
        <ecNumber evidence="4 12">1.1.1.3</ecNumber>
    </recommendedName>
</protein>
<dbReference type="Pfam" id="PF00742">
    <property type="entry name" value="Homoserine_dh"/>
    <property type="match status" value="1"/>
</dbReference>
<dbReference type="SUPFAM" id="SSF55347">
    <property type="entry name" value="Glyceraldehyde-3-phosphate dehydrogenase-like, C-terminal domain"/>
    <property type="match status" value="1"/>
</dbReference>
<evidence type="ECO:0000259" key="15">
    <source>
        <dbReference type="Pfam" id="PF03447"/>
    </source>
</evidence>
<dbReference type="GO" id="GO:0009086">
    <property type="term" value="P:methionine biosynthetic process"/>
    <property type="evidence" value="ECO:0007669"/>
    <property type="project" value="UniProtKB-KW"/>
</dbReference>
<evidence type="ECO:0000259" key="14">
    <source>
        <dbReference type="Pfam" id="PF00742"/>
    </source>
</evidence>
<keyword evidence="7 12" id="KW-0791">Threonine biosynthesis</keyword>
<accession>A0A0M9DB81</accession>
<evidence type="ECO:0000256" key="2">
    <source>
        <dbReference type="ARBA" id="ARBA00005062"/>
    </source>
</evidence>
<dbReference type="NCBIfam" id="NF004976">
    <property type="entry name" value="PRK06349.1"/>
    <property type="match status" value="1"/>
</dbReference>
<keyword evidence="6 12" id="KW-0028">Amino-acid biosynthesis</keyword>
<keyword evidence="17" id="KW-1185">Reference proteome</keyword>
<dbReference type="GO" id="GO:0004412">
    <property type="term" value="F:homoserine dehydrogenase activity"/>
    <property type="evidence" value="ECO:0007669"/>
    <property type="project" value="UniProtKB-EC"/>
</dbReference>
<comment type="caution">
    <text evidence="16">The sequence shown here is derived from an EMBL/GenBank/DDBJ whole genome shotgun (WGS) entry which is preliminary data.</text>
</comment>
<evidence type="ECO:0000256" key="4">
    <source>
        <dbReference type="ARBA" id="ARBA00013213"/>
    </source>
</evidence>
<dbReference type="SUPFAM" id="SSF51735">
    <property type="entry name" value="NAD(P)-binding Rossmann-fold domains"/>
    <property type="match status" value="1"/>
</dbReference>
<dbReference type="InterPro" id="IPR036291">
    <property type="entry name" value="NAD(P)-bd_dom_sf"/>
</dbReference>
<keyword evidence="8 12" id="KW-0560">Oxidoreductase</keyword>
<sequence>MIGLDIAILGLGTVGGGVKEIIDESPRLKEKLNVAAIWVRKEKVDATQNKTNDYQSILDNDDIKVIVETLGGIHPAYEMIMDAFKAGKNVVTANKAVVAKYMEEFIYEAKQNNVSFRFEPSVAGGIPWIQNLKRVLRIDDVQSIGGILNGTSNFIIDAIVNQHVSFNEALKQAQDLGYAEADPTADIDGYDVENKLCISTDLAFNTLVKPGDAIKKVGIRNLLKEDVDFFLGRNMNIKLIGQARLYNQDKLAISIEPTLLPVDNTIATVNGNLNYVQLTGDTIGPLGFLGQGAGKKPTANALLQDVVDILENNPYYDIDGSHHLVIDNHNFAAEYILRTELDLSDLQNVSNLEGNYWHLANQTIESAHMLYQEILQKDNKSIMFRQ</sequence>
<dbReference type="EMBL" id="JXCY01000007">
    <property type="protein sequence ID" value="KOY75929.1"/>
    <property type="molecule type" value="Genomic_DNA"/>
</dbReference>
<dbReference type="InterPro" id="IPR005106">
    <property type="entry name" value="Asp/hSer_DH_NAD-bd"/>
</dbReference>
<comment type="pathway">
    <text evidence="2 12">Amino-acid biosynthesis; L-methionine biosynthesis via de novo pathway; L-homoserine from L-aspartate: step 3/3.</text>
</comment>
<keyword evidence="10 12" id="KW-0486">Methionine biosynthesis</keyword>
<dbReference type="Gene3D" id="3.40.50.720">
    <property type="entry name" value="NAD(P)-binding Rossmann-like Domain"/>
    <property type="match status" value="1"/>
</dbReference>
<dbReference type="PANTHER" id="PTHR43331">
    <property type="entry name" value="HOMOSERINE DEHYDROGENASE"/>
    <property type="match status" value="1"/>
</dbReference>
<evidence type="ECO:0000256" key="11">
    <source>
        <dbReference type="ARBA" id="ARBA00048841"/>
    </source>
</evidence>
<organism evidence="16 17">
    <name type="scientific">Apilactobacillus kunkeei</name>
    <dbReference type="NCBI Taxonomy" id="148814"/>
    <lineage>
        <taxon>Bacteria</taxon>
        <taxon>Bacillati</taxon>
        <taxon>Bacillota</taxon>
        <taxon>Bacilli</taxon>
        <taxon>Lactobacillales</taxon>
        <taxon>Lactobacillaceae</taxon>
        <taxon>Apilactobacillus</taxon>
    </lineage>
</organism>
<evidence type="ECO:0000256" key="9">
    <source>
        <dbReference type="ARBA" id="ARBA00023053"/>
    </source>
</evidence>
<dbReference type="UniPathway" id="UPA00050">
    <property type="reaction ID" value="UER00063"/>
</dbReference>
<evidence type="ECO:0000256" key="3">
    <source>
        <dbReference type="ARBA" id="ARBA00006753"/>
    </source>
</evidence>
<evidence type="ECO:0000313" key="16">
    <source>
        <dbReference type="EMBL" id="KOY75929.1"/>
    </source>
</evidence>
<reference evidence="16 17" key="1">
    <citation type="journal article" date="2015" name="Genome Biol. Evol.">
        <title>Functionally Structured Genomes in Lactobacillus kunkeei Colonizing the Honey Crop and Food Products of Honeybees and Stingless Bees.</title>
        <authorList>
            <person name="Tamarit D."/>
            <person name="Ellegaard K.M."/>
            <person name="Wikander J."/>
            <person name="Olofsson T."/>
            <person name="Vasquez A."/>
            <person name="Andersson S.G."/>
        </authorList>
    </citation>
    <scope>NUCLEOTIDE SEQUENCE [LARGE SCALE GENOMIC DNA]</scope>
    <source>
        <strain evidence="16 17">LAko</strain>
    </source>
</reference>
<comment type="catalytic activity">
    <reaction evidence="11">
        <text>L-homoserine + NADP(+) = L-aspartate 4-semialdehyde + NADPH + H(+)</text>
        <dbReference type="Rhea" id="RHEA:15761"/>
        <dbReference type="ChEBI" id="CHEBI:15378"/>
        <dbReference type="ChEBI" id="CHEBI:57476"/>
        <dbReference type="ChEBI" id="CHEBI:57783"/>
        <dbReference type="ChEBI" id="CHEBI:58349"/>
        <dbReference type="ChEBI" id="CHEBI:537519"/>
        <dbReference type="EC" id="1.1.1.3"/>
    </reaction>
    <physiologicalReaction direction="right-to-left" evidence="11">
        <dbReference type="Rhea" id="RHEA:15763"/>
    </physiologicalReaction>
</comment>
<dbReference type="EC" id="1.1.1.3" evidence="4 12"/>
<evidence type="ECO:0000256" key="7">
    <source>
        <dbReference type="ARBA" id="ARBA00022697"/>
    </source>
</evidence>
<evidence type="ECO:0000256" key="10">
    <source>
        <dbReference type="ARBA" id="ARBA00023167"/>
    </source>
</evidence>
<comment type="similarity">
    <text evidence="3 13">Belongs to the homoserine dehydrogenase family.</text>
</comment>
<evidence type="ECO:0000256" key="8">
    <source>
        <dbReference type="ARBA" id="ARBA00023002"/>
    </source>
</evidence>
<dbReference type="PANTHER" id="PTHR43331:SF1">
    <property type="entry name" value="HOMOSERINE DEHYDROGENASE"/>
    <property type="match status" value="1"/>
</dbReference>
<dbReference type="Pfam" id="PF03447">
    <property type="entry name" value="NAD_binding_3"/>
    <property type="match status" value="1"/>
</dbReference>
<dbReference type="PROSITE" id="PS01042">
    <property type="entry name" value="HOMOSER_DHGENASE"/>
    <property type="match status" value="1"/>
</dbReference>
<dbReference type="Gene3D" id="3.30.360.10">
    <property type="entry name" value="Dihydrodipicolinate Reductase, domain 2"/>
    <property type="match status" value="1"/>
</dbReference>
<comment type="pathway">
    <text evidence="1 12">Amino-acid biosynthesis; L-threonine biosynthesis; L-threonine from L-aspartate: step 3/5.</text>
</comment>
<name>A0A0M9DB81_9LACO</name>
<feature type="domain" description="Homoserine dehydrogenase catalytic" evidence="14">
    <location>
        <begin position="127"/>
        <end position="307"/>
    </location>
</feature>
<dbReference type="Proteomes" id="UP000037778">
    <property type="component" value="Unassembled WGS sequence"/>
</dbReference>